<dbReference type="Proteomes" id="UP000822142">
    <property type="component" value="Unassembled WGS sequence"/>
</dbReference>
<gene>
    <name evidence="1" type="ORF">G5A70_00505</name>
</gene>
<evidence type="ECO:0008006" key="3">
    <source>
        <dbReference type="Google" id="ProtNLM"/>
    </source>
</evidence>
<organism evidence="1 2">
    <name type="scientific">Blautia hansenii</name>
    <name type="common">Ruminococcus hansenii</name>
    <dbReference type="NCBI Taxonomy" id="1322"/>
    <lineage>
        <taxon>Bacteria</taxon>
        <taxon>Bacillati</taxon>
        <taxon>Bacillota</taxon>
        <taxon>Clostridia</taxon>
        <taxon>Lachnospirales</taxon>
        <taxon>Lachnospiraceae</taxon>
        <taxon>Blautia</taxon>
    </lineage>
</organism>
<evidence type="ECO:0000313" key="2">
    <source>
        <dbReference type="Proteomes" id="UP000822142"/>
    </source>
</evidence>
<keyword evidence="2" id="KW-1185">Reference proteome</keyword>
<protein>
    <recommendedName>
        <fullName evidence="3">N-acetyltransferase domain-containing protein</fullName>
    </recommendedName>
</protein>
<dbReference type="SUPFAM" id="SSF55729">
    <property type="entry name" value="Acyl-CoA N-acyltransferases (Nat)"/>
    <property type="match status" value="1"/>
</dbReference>
<proteinExistence type="predicted"/>
<reference evidence="1 2" key="1">
    <citation type="journal article" date="2020" name="Cell Host Microbe">
        <title>Functional and Genomic Variation between Human-Derived Isolates of Lachnospiraceae Reveals Inter- and Intra-Species Diversity.</title>
        <authorList>
            <person name="Sorbara M.T."/>
            <person name="Littmann E.R."/>
            <person name="Fontana E."/>
            <person name="Moody T.U."/>
            <person name="Kohout C.E."/>
            <person name="Gjonbalaj M."/>
            <person name="Eaton V."/>
            <person name="Seok R."/>
            <person name="Leiner I.M."/>
            <person name="Pamer E.G."/>
        </authorList>
    </citation>
    <scope>NUCLEOTIDE SEQUENCE [LARGE SCALE GENOMIC DNA]</scope>
    <source>
        <strain evidence="1 2">MSK.15.26</strain>
    </source>
</reference>
<accession>A0ABX2I304</accession>
<evidence type="ECO:0000313" key="1">
    <source>
        <dbReference type="EMBL" id="NSJ84690.1"/>
    </source>
</evidence>
<name>A0ABX2I304_BLAHA</name>
<dbReference type="InterPro" id="IPR016181">
    <property type="entry name" value="Acyl_CoA_acyltransferase"/>
</dbReference>
<dbReference type="Gene3D" id="3.40.630.30">
    <property type="match status" value="1"/>
</dbReference>
<comment type="caution">
    <text evidence="1">The sequence shown here is derived from an EMBL/GenBank/DDBJ whole genome shotgun (WGS) entry which is preliminary data.</text>
</comment>
<dbReference type="RefSeq" id="WP_173747171.1">
    <property type="nucleotide sequence ID" value="NZ_JAAITA010000001.1"/>
</dbReference>
<dbReference type="EMBL" id="JAAITA010000001">
    <property type="protein sequence ID" value="NSJ84690.1"/>
    <property type="molecule type" value="Genomic_DNA"/>
</dbReference>
<sequence>MEFVMEMAGAEQIEELVEIMEDAARNVQKKEWFAAGDRACLLDALLGNSFVILARERESREAAGFFAVLFPEEKEEYMAEYTALSEQEREHLVYMDTAAVKKVFCGNGLQRKMLEAAEEALKKRGDLSQWYCLCTVHPDNRFSLKNMQGAGYEILAEAELYGGLPRLILGKKLKTRREKDRKGD</sequence>